<dbReference type="GeneID" id="77948080"/>
<accession>A0A4Y5TNF9</accession>
<proteinExistence type="predicted"/>
<dbReference type="KEGG" id="vg:77948080"/>
<organism evidence="1 2">
    <name type="scientific">Pseudomonas virus PBPA162</name>
    <dbReference type="NCBI Taxonomy" id="2588096"/>
    <lineage>
        <taxon>Viruses</taxon>
        <taxon>Duplodnaviria</taxon>
        <taxon>Heunggongvirae</taxon>
        <taxon>Uroviricota</taxon>
        <taxon>Caudoviricetes</taxon>
        <taxon>Queuovirinae</taxon>
        <taxon>Iggyvirus</taxon>
        <taxon>Iggyvirus PBPA162</taxon>
    </lineage>
</organism>
<evidence type="ECO:0000313" key="2">
    <source>
        <dbReference type="Proteomes" id="UP000319293"/>
    </source>
</evidence>
<sequence length="224" mass="24132">MANVKFYSSKSNAKRAATQAGINVETATLLEQDGKFAYVAADHTEATNNMLRAIAAIAEYHCVPELDLETLDRNGLNGVCPHCGIDHLDNGWTDFESTVDAQGSVQAARKVQSHEYACLGCGGEWGPLVGSSKPRAKSTKAGSGIKIEKNRPERNGVTRPSAGGQCDKVWTKLDEMAAGGKVPAIKDVKEWAKEVGMADATASTQYARWRKYMGIVGRQTEMPV</sequence>
<dbReference type="Proteomes" id="UP000319293">
    <property type="component" value="Segment"/>
</dbReference>
<name>A0A4Y5TNF9_9CAUD</name>
<dbReference type="EMBL" id="MK816297">
    <property type="protein sequence ID" value="QDB70895.1"/>
    <property type="molecule type" value="Genomic_DNA"/>
</dbReference>
<reference evidence="1 2" key="1">
    <citation type="submission" date="2019-04" db="EMBL/GenBank/DDBJ databases">
        <title>Complete genome sequence of a novel bacteriophage, PBPA162, infecting Pseudomonas aeruginosa.</title>
        <authorList>
            <person name="Myung H."/>
            <person name="Hong H."/>
            <person name="Cho J."/>
        </authorList>
    </citation>
    <scope>NUCLEOTIDE SEQUENCE [LARGE SCALE GENOMIC DNA]</scope>
</reference>
<evidence type="ECO:0000313" key="1">
    <source>
        <dbReference type="EMBL" id="QDB70895.1"/>
    </source>
</evidence>
<keyword evidence="2" id="KW-1185">Reference proteome</keyword>
<dbReference type="RefSeq" id="YP_010671824.1">
    <property type="nucleotide sequence ID" value="NC_070971.1"/>
</dbReference>
<protein>
    <submittedName>
        <fullName evidence="1">Uncharacterized protein</fullName>
    </submittedName>
</protein>